<gene>
    <name evidence="1" type="ORF">CLUMA_CG016354</name>
</gene>
<protein>
    <submittedName>
        <fullName evidence="1">CLUMA_CG016354, isoform A</fullName>
    </submittedName>
</protein>
<name>A0A1J1ISZ3_9DIPT</name>
<keyword evidence="2" id="KW-1185">Reference proteome</keyword>
<evidence type="ECO:0000313" key="1">
    <source>
        <dbReference type="EMBL" id="CRL03232.1"/>
    </source>
</evidence>
<evidence type="ECO:0000313" key="2">
    <source>
        <dbReference type="Proteomes" id="UP000183832"/>
    </source>
</evidence>
<organism evidence="1 2">
    <name type="scientific">Clunio marinus</name>
    <dbReference type="NCBI Taxonomy" id="568069"/>
    <lineage>
        <taxon>Eukaryota</taxon>
        <taxon>Metazoa</taxon>
        <taxon>Ecdysozoa</taxon>
        <taxon>Arthropoda</taxon>
        <taxon>Hexapoda</taxon>
        <taxon>Insecta</taxon>
        <taxon>Pterygota</taxon>
        <taxon>Neoptera</taxon>
        <taxon>Endopterygota</taxon>
        <taxon>Diptera</taxon>
        <taxon>Nematocera</taxon>
        <taxon>Chironomoidea</taxon>
        <taxon>Chironomidae</taxon>
        <taxon>Clunio</taxon>
    </lineage>
</organism>
<reference evidence="1 2" key="1">
    <citation type="submission" date="2015-04" db="EMBL/GenBank/DDBJ databases">
        <authorList>
            <person name="Syromyatnikov M.Y."/>
            <person name="Popov V.N."/>
        </authorList>
    </citation>
    <scope>NUCLEOTIDE SEQUENCE [LARGE SCALE GENOMIC DNA]</scope>
</reference>
<accession>A0A1J1ISZ3</accession>
<sequence>MTSSTCSNNSLKLICLHPNEFVNSFISPKFKTFPSKLHGTTSHPQEY</sequence>
<dbReference type="AlphaFoldDB" id="A0A1J1ISZ3"/>
<proteinExistence type="predicted"/>
<dbReference type="EMBL" id="CVRI01000059">
    <property type="protein sequence ID" value="CRL03232.1"/>
    <property type="molecule type" value="Genomic_DNA"/>
</dbReference>
<dbReference type="Proteomes" id="UP000183832">
    <property type="component" value="Unassembled WGS sequence"/>
</dbReference>